<dbReference type="EMBL" id="JAVFWL010000002">
    <property type="protein sequence ID" value="KAK6736285.1"/>
    <property type="molecule type" value="Genomic_DNA"/>
</dbReference>
<evidence type="ECO:0000313" key="3">
    <source>
        <dbReference type="Proteomes" id="UP001303046"/>
    </source>
</evidence>
<reference evidence="2 3" key="1">
    <citation type="submission" date="2023-08" db="EMBL/GenBank/DDBJ databases">
        <title>A Necator americanus chromosomal reference genome.</title>
        <authorList>
            <person name="Ilik V."/>
            <person name="Petrzelkova K.J."/>
            <person name="Pardy F."/>
            <person name="Fuh T."/>
            <person name="Niatou-Singa F.S."/>
            <person name="Gouil Q."/>
            <person name="Baker L."/>
            <person name="Ritchie M.E."/>
            <person name="Jex A.R."/>
            <person name="Gazzola D."/>
            <person name="Li H."/>
            <person name="Toshio Fujiwara R."/>
            <person name="Zhan B."/>
            <person name="Aroian R.V."/>
            <person name="Pafco B."/>
            <person name="Schwarz E.M."/>
        </authorList>
    </citation>
    <scope>NUCLEOTIDE SEQUENCE [LARGE SCALE GENOMIC DNA]</scope>
    <source>
        <strain evidence="2 3">Aroian</strain>
        <tissue evidence="2">Whole animal</tissue>
    </source>
</reference>
<gene>
    <name evidence="2" type="primary">Necator_chrII.g6934</name>
    <name evidence="2" type="ORF">RB195_019141</name>
</gene>
<keyword evidence="3" id="KW-1185">Reference proteome</keyword>
<proteinExistence type="predicted"/>
<organism evidence="2 3">
    <name type="scientific">Necator americanus</name>
    <name type="common">Human hookworm</name>
    <dbReference type="NCBI Taxonomy" id="51031"/>
    <lineage>
        <taxon>Eukaryota</taxon>
        <taxon>Metazoa</taxon>
        <taxon>Ecdysozoa</taxon>
        <taxon>Nematoda</taxon>
        <taxon>Chromadorea</taxon>
        <taxon>Rhabditida</taxon>
        <taxon>Rhabditina</taxon>
        <taxon>Rhabditomorpha</taxon>
        <taxon>Strongyloidea</taxon>
        <taxon>Ancylostomatidae</taxon>
        <taxon>Bunostominae</taxon>
        <taxon>Necator</taxon>
    </lineage>
</organism>
<accession>A0ABR1CDU7</accession>
<feature type="compositionally biased region" description="Polar residues" evidence="1">
    <location>
        <begin position="19"/>
        <end position="29"/>
    </location>
</feature>
<feature type="compositionally biased region" description="Basic and acidic residues" evidence="1">
    <location>
        <begin position="79"/>
        <end position="88"/>
    </location>
</feature>
<dbReference type="Proteomes" id="UP001303046">
    <property type="component" value="Unassembled WGS sequence"/>
</dbReference>
<feature type="compositionally biased region" description="Polar residues" evidence="1">
    <location>
        <begin position="42"/>
        <end position="63"/>
    </location>
</feature>
<name>A0ABR1CDU7_NECAM</name>
<feature type="compositionally biased region" description="Basic and acidic residues" evidence="1">
    <location>
        <begin position="31"/>
        <end position="41"/>
    </location>
</feature>
<feature type="region of interest" description="Disordered" evidence="1">
    <location>
        <begin position="1"/>
        <end position="88"/>
    </location>
</feature>
<comment type="caution">
    <text evidence="2">The sequence shown here is derived from an EMBL/GenBank/DDBJ whole genome shotgun (WGS) entry which is preliminary data.</text>
</comment>
<evidence type="ECO:0000256" key="1">
    <source>
        <dbReference type="SAM" id="MobiDB-lite"/>
    </source>
</evidence>
<evidence type="ECO:0000313" key="2">
    <source>
        <dbReference type="EMBL" id="KAK6736285.1"/>
    </source>
</evidence>
<protein>
    <submittedName>
        <fullName evidence="2">Uncharacterized protein</fullName>
    </submittedName>
</protein>
<sequence>MSVKLGFTTSCTRGEKQNSDGVETQITQNDDGERNSNHNESEPSTSQSGMPNSVDSVQNQTEQFRYRSTKPPQAFLPKFHGDAEELAE</sequence>